<name>A0AA36EFZ4_LACSI</name>
<evidence type="ECO:0008006" key="4">
    <source>
        <dbReference type="Google" id="ProtNLM"/>
    </source>
</evidence>
<dbReference type="PANTHER" id="PTHR43899:SF26">
    <property type="entry name" value="ENOYL-(ACYL CARRIER) REDUCTASE"/>
    <property type="match status" value="1"/>
</dbReference>
<dbReference type="InterPro" id="IPR036291">
    <property type="entry name" value="NAD(P)-bd_dom_sf"/>
</dbReference>
<dbReference type="InterPro" id="IPR002347">
    <property type="entry name" value="SDR_fam"/>
</dbReference>
<dbReference type="EMBL" id="OX465083">
    <property type="protein sequence ID" value="CAI9294222.1"/>
    <property type="molecule type" value="Genomic_DNA"/>
</dbReference>
<dbReference type="InterPro" id="IPR051019">
    <property type="entry name" value="VLCFA-Steroid_DH"/>
</dbReference>
<gene>
    <name evidence="2" type="ORF">LSALG_LOCUS33209</name>
</gene>
<dbReference type="AlphaFoldDB" id="A0AA36EFZ4"/>
<sequence length="212" mass="24161">MRIIKTQIFTNLSRKWEESRLWWSSAVPSSPVYEIDARKTGRGWGIGIEEFGQLRVRLKKEMEGNERKVREIAREQGARVQESQISCAIITGETDNINNEFAIQLAQKGLHLILVSKNLSKLKEVSDEIVSMHPTTKIKISSMDFSGENTVVGVREMHKVIIGEKLDVGFLVNNAGVTYHVARFVHEVEEEVLDECDESECGRYEFGNKSYE</sequence>
<evidence type="ECO:0000313" key="2">
    <source>
        <dbReference type="EMBL" id="CAI9294222.1"/>
    </source>
</evidence>
<evidence type="ECO:0000313" key="3">
    <source>
        <dbReference type="Proteomes" id="UP001177003"/>
    </source>
</evidence>
<accession>A0AA36EFZ4</accession>
<organism evidence="2 3">
    <name type="scientific">Lactuca saligna</name>
    <name type="common">Willowleaf lettuce</name>
    <dbReference type="NCBI Taxonomy" id="75948"/>
    <lineage>
        <taxon>Eukaryota</taxon>
        <taxon>Viridiplantae</taxon>
        <taxon>Streptophyta</taxon>
        <taxon>Embryophyta</taxon>
        <taxon>Tracheophyta</taxon>
        <taxon>Spermatophyta</taxon>
        <taxon>Magnoliopsida</taxon>
        <taxon>eudicotyledons</taxon>
        <taxon>Gunneridae</taxon>
        <taxon>Pentapetalae</taxon>
        <taxon>asterids</taxon>
        <taxon>campanulids</taxon>
        <taxon>Asterales</taxon>
        <taxon>Asteraceae</taxon>
        <taxon>Cichorioideae</taxon>
        <taxon>Cichorieae</taxon>
        <taxon>Lactucinae</taxon>
        <taxon>Lactuca</taxon>
    </lineage>
</organism>
<keyword evidence="1" id="KW-0560">Oxidoreductase</keyword>
<dbReference type="GO" id="GO:0045703">
    <property type="term" value="F:ketoreductase activity"/>
    <property type="evidence" value="ECO:0007669"/>
    <property type="project" value="TreeGrafter"/>
</dbReference>
<protein>
    <recommendedName>
        <fullName evidence="4">Very-long-chain 3-oxoacyl-CoA reductase</fullName>
    </recommendedName>
</protein>
<dbReference type="Proteomes" id="UP001177003">
    <property type="component" value="Chromosome 7"/>
</dbReference>
<reference evidence="2" key="1">
    <citation type="submission" date="2023-04" db="EMBL/GenBank/DDBJ databases">
        <authorList>
            <person name="Vijverberg K."/>
            <person name="Xiong W."/>
            <person name="Schranz E."/>
        </authorList>
    </citation>
    <scope>NUCLEOTIDE SEQUENCE</scope>
</reference>
<keyword evidence="3" id="KW-1185">Reference proteome</keyword>
<dbReference type="SUPFAM" id="SSF51735">
    <property type="entry name" value="NAD(P)-binding Rossmann-fold domains"/>
    <property type="match status" value="1"/>
</dbReference>
<dbReference type="Gene3D" id="3.40.50.720">
    <property type="entry name" value="NAD(P)-binding Rossmann-like Domain"/>
    <property type="match status" value="1"/>
</dbReference>
<dbReference type="Pfam" id="PF00106">
    <property type="entry name" value="adh_short"/>
    <property type="match status" value="1"/>
</dbReference>
<evidence type="ECO:0000256" key="1">
    <source>
        <dbReference type="ARBA" id="ARBA00023002"/>
    </source>
</evidence>
<proteinExistence type="predicted"/>
<dbReference type="PANTHER" id="PTHR43899">
    <property type="entry name" value="RH59310P"/>
    <property type="match status" value="1"/>
</dbReference>
<dbReference type="GO" id="GO:0005783">
    <property type="term" value="C:endoplasmic reticulum"/>
    <property type="evidence" value="ECO:0007669"/>
    <property type="project" value="TreeGrafter"/>
</dbReference>